<evidence type="ECO:0000256" key="1">
    <source>
        <dbReference type="SAM" id="MobiDB-lite"/>
    </source>
</evidence>
<name>A0A2U9C503_SCOMX</name>
<dbReference type="InterPro" id="IPR050540">
    <property type="entry name" value="F-actin_Monoox_Mical"/>
</dbReference>
<proteinExistence type="predicted"/>
<keyword evidence="5" id="KW-1185">Reference proteome</keyword>
<evidence type="ECO:0000313" key="4">
    <source>
        <dbReference type="EMBL" id="KAF0040132.1"/>
    </source>
</evidence>
<dbReference type="Pfam" id="PF10358">
    <property type="entry name" value="NT-C2"/>
    <property type="match status" value="1"/>
</dbReference>
<accession>A0A2U9C503</accession>
<protein>
    <submittedName>
        <fullName evidence="3">Putative EH domain-binding protein 1</fullName>
    </submittedName>
</protein>
<feature type="region of interest" description="Disordered" evidence="1">
    <location>
        <begin position="185"/>
        <end position="247"/>
    </location>
</feature>
<evidence type="ECO:0000313" key="3">
    <source>
        <dbReference type="EMBL" id="AWP11651.1"/>
    </source>
</evidence>
<dbReference type="PANTHER" id="PTHR23167">
    <property type="entry name" value="CALPONIN HOMOLOGY DOMAIN-CONTAINING PROTEIN DDB_G0272472-RELATED"/>
    <property type="match status" value="1"/>
</dbReference>
<evidence type="ECO:0000313" key="5">
    <source>
        <dbReference type="Proteomes" id="UP000246464"/>
    </source>
</evidence>
<dbReference type="AlphaFoldDB" id="A0A2U9C503"/>
<evidence type="ECO:0000259" key="2">
    <source>
        <dbReference type="PROSITE" id="PS51840"/>
    </source>
</evidence>
<dbReference type="EMBL" id="CP026255">
    <property type="protein sequence ID" value="AWP11651.1"/>
    <property type="molecule type" value="Genomic_DNA"/>
</dbReference>
<reference evidence="3 5" key="1">
    <citation type="submission" date="2017-12" db="EMBL/GenBank/DDBJ databases">
        <title>Integrating genomic resources of turbot (Scophthalmus maximus) in depth evaluation of genetic and physical mapping variation across individuals.</title>
        <authorList>
            <person name="Martinez P."/>
        </authorList>
    </citation>
    <scope>NUCLEOTIDE SEQUENCE [LARGE SCALE GENOMIC DNA]</scope>
</reference>
<dbReference type="Proteomes" id="UP000246464">
    <property type="component" value="Chromosome 13"/>
</dbReference>
<reference evidence="4 6" key="2">
    <citation type="submission" date="2019-06" db="EMBL/GenBank/DDBJ databases">
        <title>Draft genomes of female and male turbot (Scophthalmus maximus).</title>
        <authorList>
            <person name="Xu H."/>
            <person name="Xu X.-W."/>
            <person name="Shao C."/>
            <person name="Chen S."/>
        </authorList>
    </citation>
    <scope>NUCLEOTIDE SEQUENCE [LARGE SCALE GENOMIC DNA]</scope>
    <source>
        <strain evidence="4">Ysfricsl-2016a</strain>
        <tissue evidence="4">Blood</tissue>
    </source>
</reference>
<evidence type="ECO:0000313" key="6">
    <source>
        <dbReference type="Proteomes" id="UP000438429"/>
    </source>
</evidence>
<dbReference type="InterPro" id="IPR019448">
    <property type="entry name" value="NT-C2"/>
</dbReference>
<gene>
    <name evidence="4" type="ORF">F2P81_008367</name>
    <name evidence="3" type="ORF">SMAX5B_018933</name>
</gene>
<sequence>MDRVWKRIQRVGKRASKFQFVASYQELVVECTEKWQPDKLAVVWTRRSRRASSRSHSWSPGVQNPRRGVVAWPVPENISITVTLCKSPRAEELEDKEWTFVIENESPSGKREALASGSMNMKQYARPVPTQTDVRLTLRPLTNQVVSATLQLSLSCIFLRQGTATDADMQSLANLLSTKQADVGNLDDSEEENGVHREETAAKIADQKSPPVMSMNPFDEDDELYPDLLNPFGDSYEEEPPAQSVLQ</sequence>
<dbReference type="Proteomes" id="UP000438429">
    <property type="component" value="Unassembled WGS sequence"/>
</dbReference>
<dbReference type="EMBL" id="VEVO01000007">
    <property type="protein sequence ID" value="KAF0040132.1"/>
    <property type="molecule type" value="Genomic_DNA"/>
</dbReference>
<dbReference type="PROSITE" id="PS51840">
    <property type="entry name" value="C2_NT"/>
    <property type="match status" value="1"/>
</dbReference>
<feature type="domain" description="C2 NT-type" evidence="2">
    <location>
        <begin position="8"/>
        <end position="158"/>
    </location>
</feature>
<dbReference type="OrthoDB" id="5972258at2759"/>
<organism evidence="3 5">
    <name type="scientific">Scophthalmus maximus</name>
    <name type="common">Turbot</name>
    <name type="synonym">Psetta maxima</name>
    <dbReference type="NCBI Taxonomy" id="52904"/>
    <lineage>
        <taxon>Eukaryota</taxon>
        <taxon>Metazoa</taxon>
        <taxon>Chordata</taxon>
        <taxon>Craniata</taxon>
        <taxon>Vertebrata</taxon>
        <taxon>Euteleostomi</taxon>
        <taxon>Actinopterygii</taxon>
        <taxon>Neopterygii</taxon>
        <taxon>Teleostei</taxon>
        <taxon>Neoteleostei</taxon>
        <taxon>Acanthomorphata</taxon>
        <taxon>Carangaria</taxon>
        <taxon>Pleuronectiformes</taxon>
        <taxon>Pleuronectoidei</taxon>
        <taxon>Scophthalmidae</taxon>
        <taxon>Scophthalmus</taxon>
    </lineage>
</organism>
<dbReference type="PANTHER" id="PTHR23167:SF43">
    <property type="entry name" value="EH DOMAIN-BINDING PROTEIN 1"/>
    <property type="match status" value="1"/>
</dbReference>